<evidence type="ECO:0000313" key="2">
    <source>
        <dbReference type="EMBL" id="AWB32663.1"/>
    </source>
</evidence>
<feature type="region of interest" description="Disordered" evidence="1">
    <location>
        <begin position="1"/>
        <end position="20"/>
    </location>
</feature>
<dbReference type="EMBL" id="CP028901">
    <property type="protein sequence ID" value="AWB32663.1"/>
    <property type="molecule type" value="Genomic_DNA"/>
</dbReference>
<sequence>MNHAINNSSQDTGRNQLLTGSNSWKAASDLTGASVRKPAVAQPAPVWLQAPRSATVVQRVMVPGKTQQYDSRGLCIKRINTYRYELPATQGMECESRLL</sequence>
<reference evidence="2 3" key="1">
    <citation type="submission" date="2018-04" db="EMBL/GenBank/DDBJ databases">
        <title>Bordetella sp. HZ20 isolated from seawater.</title>
        <authorList>
            <person name="Sun C."/>
        </authorList>
    </citation>
    <scope>NUCLEOTIDE SEQUENCE [LARGE SCALE GENOMIC DNA]</scope>
    <source>
        <strain evidence="2 3">HZ20</strain>
    </source>
</reference>
<dbReference type="Proteomes" id="UP000244571">
    <property type="component" value="Chromosome"/>
</dbReference>
<evidence type="ECO:0000313" key="3">
    <source>
        <dbReference type="Proteomes" id="UP000244571"/>
    </source>
</evidence>
<dbReference type="KEGG" id="boz:DBV39_01860"/>
<dbReference type="AlphaFoldDB" id="A0A2R4XG66"/>
<protein>
    <submittedName>
        <fullName evidence="2">Uncharacterized protein</fullName>
    </submittedName>
</protein>
<gene>
    <name evidence="2" type="ORF">DBV39_01860</name>
</gene>
<name>A0A2R4XG66_9BURK</name>
<accession>A0A2R4XG66</accession>
<keyword evidence="3" id="KW-1185">Reference proteome</keyword>
<proteinExistence type="predicted"/>
<organism evidence="2 3">
    <name type="scientific">Orrella marina</name>
    <dbReference type="NCBI Taxonomy" id="2163011"/>
    <lineage>
        <taxon>Bacteria</taxon>
        <taxon>Pseudomonadati</taxon>
        <taxon>Pseudomonadota</taxon>
        <taxon>Betaproteobacteria</taxon>
        <taxon>Burkholderiales</taxon>
        <taxon>Alcaligenaceae</taxon>
        <taxon>Orrella</taxon>
    </lineage>
</organism>
<evidence type="ECO:0000256" key="1">
    <source>
        <dbReference type="SAM" id="MobiDB-lite"/>
    </source>
</evidence>